<keyword evidence="3 7" id="KW-0997">Cell inner membrane</keyword>
<keyword evidence="6 7" id="KW-0472">Membrane</keyword>
<comment type="similarity">
    <text evidence="7">Belongs to the TRAP transporter large permease family.</text>
</comment>
<feature type="transmembrane region" description="Helical" evidence="7">
    <location>
        <begin position="101"/>
        <end position="130"/>
    </location>
</feature>
<reference evidence="9" key="1">
    <citation type="journal article" date="2023" name="Front. Microbiol.">
        <title>Phylogeography and host specificity of Pasteurellaceae pathogenic to sea-farmed fish in the north-east Atlantic.</title>
        <authorList>
            <person name="Gulla S."/>
            <person name="Colquhoun D.J."/>
            <person name="Olsen A.B."/>
            <person name="Spilsberg B."/>
            <person name="Lagesen K."/>
            <person name="Aakesson C.P."/>
            <person name="Strom S."/>
            <person name="Manji F."/>
            <person name="Birkbeck T.H."/>
            <person name="Nilsen H.K."/>
        </authorList>
    </citation>
    <scope>NUCLEOTIDE SEQUENCE</scope>
    <source>
        <strain evidence="9">TW16_20</strain>
    </source>
</reference>
<evidence type="ECO:0000256" key="2">
    <source>
        <dbReference type="ARBA" id="ARBA00022475"/>
    </source>
</evidence>
<evidence type="ECO:0000256" key="7">
    <source>
        <dbReference type="RuleBase" id="RU369079"/>
    </source>
</evidence>
<feature type="transmembrane region" description="Helical" evidence="7">
    <location>
        <begin position="142"/>
        <end position="169"/>
    </location>
</feature>
<feature type="transmembrane region" description="Helical" evidence="7">
    <location>
        <begin position="362"/>
        <end position="389"/>
    </location>
</feature>
<evidence type="ECO:0000259" key="8">
    <source>
        <dbReference type="Pfam" id="PF06808"/>
    </source>
</evidence>
<feature type="transmembrane region" description="Helical" evidence="7">
    <location>
        <begin position="279"/>
        <end position="299"/>
    </location>
</feature>
<evidence type="ECO:0000313" key="9">
    <source>
        <dbReference type="EMBL" id="MDP8172471.1"/>
    </source>
</evidence>
<feature type="transmembrane region" description="Helical" evidence="7">
    <location>
        <begin position="181"/>
        <end position="202"/>
    </location>
</feature>
<gene>
    <name evidence="9" type="ORF">QJU93_03755</name>
</gene>
<evidence type="ECO:0000313" key="10">
    <source>
        <dbReference type="Proteomes" id="UP001236239"/>
    </source>
</evidence>
<feature type="transmembrane region" description="Helical" evidence="7">
    <location>
        <begin position="336"/>
        <end position="356"/>
    </location>
</feature>
<evidence type="ECO:0000256" key="3">
    <source>
        <dbReference type="ARBA" id="ARBA00022519"/>
    </source>
</evidence>
<proteinExistence type="inferred from homology"/>
<evidence type="ECO:0000256" key="4">
    <source>
        <dbReference type="ARBA" id="ARBA00022692"/>
    </source>
</evidence>
<keyword evidence="7" id="KW-0813">Transport</keyword>
<dbReference type="InterPro" id="IPR010656">
    <property type="entry name" value="DctM"/>
</dbReference>
<feature type="domain" description="TRAP C4-dicarboxylate transport system permease DctM subunit" evidence="8">
    <location>
        <begin position="11"/>
        <end position="423"/>
    </location>
</feature>
<dbReference type="Pfam" id="PF06808">
    <property type="entry name" value="DctM"/>
    <property type="match status" value="1"/>
</dbReference>
<feature type="transmembrane region" description="Helical" evidence="7">
    <location>
        <begin position="305"/>
        <end position="329"/>
    </location>
</feature>
<feature type="transmembrane region" description="Helical" evidence="7">
    <location>
        <begin position="401"/>
        <end position="430"/>
    </location>
</feature>
<keyword evidence="5 7" id="KW-1133">Transmembrane helix</keyword>
<evidence type="ECO:0000256" key="6">
    <source>
        <dbReference type="ARBA" id="ARBA00023136"/>
    </source>
</evidence>
<dbReference type="PANTHER" id="PTHR33362">
    <property type="entry name" value="SIALIC ACID TRAP TRANSPORTER PERMEASE PROTEIN SIAT-RELATED"/>
    <property type="match status" value="1"/>
</dbReference>
<comment type="function">
    <text evidence="7">Part of the tripartite ATP-independent periplasmic (TRAP) transport system.</text>
</comment>
<dbReference type="InterPro" id="IPR004681">
    <property type="entry name" value="TRAP_DctM"/>
</dbReference>
<dbReference type="RefSeq" id="WP_306374672.1">
    <property type="nucleotide sequence ID" value="NZ_JASAYK010000007.1"/>
</dbReference>
<feature type="transmembrane region" description="Helical" evidence="7">
    <location>
        <begin position="223"/>
        <end position="243"/>
    </location>
</feature>
<dbReference type="PANTHER" id="PTHR33362:SF5">
    <property type="entry name" value="C4-DICARBOXYLATE TRAP TRANSPORTER LARGE PERMEASE PROTEIN DCTM"/>
    <property type="match status" value="1"/>
</dbReference>
<keyword evidence="4 7" id="KW-0812">Transmembrane</keyword>
<keyword evidence="2" id="KW-1003">Cell membrane</keyword>
<dbReference type="GO" id="GO:0005886">
    <property type="term" value="C:plasma membrane"/>
    <property type="evidence" value="ECO:0007669"/>
    <property type="project" value="UniProtKB-SubCell"/>
</dbReference>
<feature type="transmembrane region" description="Helical" evidence="7">
    <location>
        <begin position="60"/>
        <end position="81"/>
    </location>
</feature>
<dbReference type="Proteomes" id="UP001236239">
    <property type="component" value="Unassembled WGS sequence"/>
</dbReference>
<comment type="caution">
    <text evidence="9">The sequence shown here is derived from an EMBL/GenBank/DDBJ whole genome shotgun (WGS) entry which is preliminary data.</text>
</comment>
<dbReference type="GO" id="GO:0022857">
    <property type="term" value="F:transmembrane transporter activity"/>
    <property type="evidence" value="ECO:0007669"/>
    <property type="project" value="UniProtKB-UniRule"/>
</dbReference>
<organism evidence="9 10">
    <name type="scientific">Phocoenobacter skyensis</name>
    <dbReference type="NCBI Taxonomy" id="97481"/>
    <lineage>
        <taxon>Bacteria</taxon>
        <taxon>Pseudomonadati</taxon>
        <taxon>Pseudomonadota</taxon>
        <taxon>Gammaproteobacteria</taxon>
        <taxon>Pasteurellales</taxon>
        <taxon>Pasteurellaceae</taxon>
        <taxon>Phocoenobacter</taxon>
    </lineage>
</organism>
<comment type="subcellular location">
    <subcellularLocation>
        <location evidence="1 7">Cell inner membrane</location>
        <topology evidence="1 7">Multi-pass membrane protein</topology>
    </subcellularLocation>
</comment>
<evidence type="ECO:0000256" key="5">
    <source>
        <dbReference type="ARBA" id="ARBA00022989"/>
    </source>
</evidence>
<accession>A0AAJ6N930</accession>
<dbReference type="NCBIfam" id="TIGR00786">
    <property type="entry name" value="dctM"/>
    <property type="match status" value="1"/>
</dbReference>
<dbReference type="AlphaFoldDB" id="A0AAJ6N930"/>
<dbReference type="EMBL" id="JASAYQ010000004">
    <property type="protein sequence ID" value="MDP8172471.1"/>
    <property type="molecule type" value="Genomic_DNA"/>
</dbReference>
<comment type="subunit">
    <text evidence="7">The complex comprises the extracytoplasmic solute receptor protein and the two transmembrane proteins.</text>
</comment>
<sequence>MSAITIGILALILLIIAIFLHVPVAIAMAGVGLLATCLLTGNINGGLSLFADATVETLSYSGFMIIPLFILMGGFAGISGLSRDLYRLSSSWLGWAKGGVALSTIGTCAGFGAICGSSVATTATMVNMALPEMQKRHYSNDLSAGVIIGGSTLGSIIPPSMIMVIYAIQAQQSVKDLFVGALFPGFIAVIFCLIAVRVFIWFKPESAPEVEITSMKDKLYATVSAWGVMLIGLLMTIGIYKGIVTVDEAAALGLLLTLGFAIFRKQLTKEKLISTLIDSAGNVGMVYLILIGAKIFSIAMTQSGVAQAFVSWILSLGLAPLAIIFLLVIAYIAMGAIFDAMAAMILTLPFVLPIISELGYNLVWWGIVNVMIIEVGMITPPVGINMFVFHGMRPDVPLSDLYRGVVPFVIAGLVRIALVIIFPVTVTYLIT</sequence>
<evidence type="ECO:0000256" key="1">
    <source>
        <dbReference type="ARBA" id="ARBA00004429"/>
    </source>
</evidence>
<name>A0AAJ6N930_9PAST</name>
<feature type="transmembrane region" description="Helical" evidence="7">
    <location>
        <begin position="6"/>
        <end position="39"/>
    </location>
</feature>
<dbReference type="PIRSF" id="PIRSF006066">
    <property type="entry name" value="HI0050"/>
    <property type="match status" value="1"/>
</dbReference>
<protein>
    <recommendedName>
        <fullName evidence="7">TRAP transporter large permease protein</fullName>
    </recommendedName>
</protein>